<sequence>MRHFFTQSMLSVVLLLFGVLGHAQIRTVSNTQIVREHQESFSGVKSVKIDAQFSKEDVTGDSGSELKVNGKLMSDLKDDNYQVVSDVVDGVISISVRYPAQGWTTHSGELSILLPEGIILEVITTSGTVNVSELKNNEVKVTTRSGGIEVSNVVGNLKTMTATGTTRVNNVKGTVSLNSKNGAQHLQDVTGDVSVASTEGELRLTNVTGQVRTESTSGNQTLLQIKGAIRGKAVNGNVKVSESEGEAAVVTFAGAINFHNFKGTMNLNSTTGEQVGSRITLTGSSNYKTTEGRIRMTMLNATEELTFNCKSGTAFIQARGVSKKKKLNSGKGSIVVTSESNTGGQVFN</sequence>
<accession>A0A2W7NGY3</accession>
<dbReference type="RefSeq" id="WP_111444480.1">
    <property type="nucleotide sequence ID" value="NZ_QKZK01000004.1"/>
</dbReference>
<evidence type="ECO:0008006" key="3">
    <source>
        <dbReference type="Google" id="ProtNLM"/>
    </source>
</evidence>
<dbReference type="Proteomes" id="UP000249239">
    <property type="component" value="Unassembled WGS sequence"/>
</dbReference>
<protein>
    <recommendedName>
        <fullName evidence="3">Adhesin</fullName>
    </recommendedName>
</protein>
<dbReference type="EMBL" id="QKZK01000004">
    <property type="protein sequence ID" value="PZX19498.1"/>
    <property type="molecule type" value="Genomic_DNA"/>
</dbReference>
<dbReference type="Gene3D" id="2.60.450.20">
    <property type="match status" value="1"/>
</dbReference>
<dbReference type="AlphaFoldDB" id="A0A2W7NGY3"/>
<organism evidence="1 2">
    <name type="scientific">Breznakibacter xylanolyticus</name>
    <dbReference type="NCBI Taxonomy" id="990"/>
    <lineage>
        <taxon>Bacteria</taxon>
        <taxon>Pseudomonadati</taxon>
        <taxon>Bacteroidota</taxon>
        <taxon>Bacteroidia</taxon>
        <taxon>Marinilabiliales</taxon>
        <taxon>Marinilabiliaceae</taxon>
        <taxon>Breznakibacter</taxon>
    </lineage>
</organism>
<proteinExistence type="predicted"/>
<keyword evidence="2" id="KW-1185">Reference proteome</keyword>
<dbReference type="InterPro" id="IPR047002">
    <property type="entry name" value="Tcp10_C_sf"/>
</dbReference>
<evidence type="ECO:0000313" key="1">
    <source>
        <dbReference type="EMBL" id="PZX19498.1"/>
    </source>
</evidence>
<gene>
    <name evidence="1" type="ORF">LX69_00766</name>
</gene>
<evidence type="ECO:0000313" key="2">
    <source>
        <dbReference type="Proteomes" id="UP000249239"/>
    </source>
</evidence>
<reference evidence="1 2" key="1">
    <citation type="submission" date="2018-06" db="EMBL/GenBank/DDBJ databases">
        <title>Genomic Encyclopedia of Archaeal and Bacterial Type Strains, Phase II (KMG-II): from individual species to whole genera.</title>
        <authorList>
            <person name="Goeker M."/>
        </authorList>
    </citation>
    <scope>NUCLEOTIDE SEQUENCE [LARGE SCALE GENOMIC DNA]</scope>
    <source>
        <strain evidence="1 2">DSM 6779</strain>
    </source>
</reference>
<comment type="caution">
    <text evidence="1">The sequence shown here is derived from an EMBL/GenBank/DDBJ whole genome shotgun (WGS) entry which is preliminary data.</text>
</comment>
<name>A0A2W7NGY3_9BACT</name>